<evidence type="ECO:0000313" key="1">
    <source>
        <dbReference type="EMBL" id="ACL50983.1"/>
    </source>
</evidence>
<dbReference type="AlphaFoldDB" id="B8YA46"/>
<name>B8YA46_SHEEP</name>
<organism evidence="1">
    <name type="scientific">Ovis aries</name>
    <name type="common">Sheep</name>
    <dbReference type="NCBI Taxonomy" id="9940"/>
    <lineage>
        <taxon>Eukaryota</taxon>
        <taxon>Metazoa</taxon>
        <taxon>Chordata</taxon>
        <taxon>Craniata</taxon>
        <taxon>Vertebrata</taxon>
        <taxon>Euteleostomi</taxon>
        <taxon>Mammalia</taxon>
        <taxon>Eutheria</taxon>
        <taxon>Laurasiatheria</taxon>
        <taxon>Artiodactyla</taxon>
        <taxon>Ruminantia</taxon>
        <taxon>Pecora</taxon>
        <taxon>Bovidae</taxon>
        <taxon>Caprinae</taxon>
        <taxon>Ovis</taxon>
    </lineage>
</organism>
<dbReference type="SMR" id="B8YA46"/>
<dbReference type="EMBL" id="FJ514476">
    <property type="protein sequence ID" value="ACL50983.1"/>
    <property type="molecule type" value="mRNA"/>
</dbReference>
<accession>B8YA46</accession>
<protein>
    <submittedName>
        <fullName evidence="1">Antibacterial peptide</fullName>
    </submittedName>
</protein>
<sequence>AYVLDEPKPIKDLEKSLQHNLVYCRRLVLEYFLKSIFEYH</sequence>
<feature type="non-terminal residue" evidence="1">
    <location>
        <position position="1"/>
    </location>
</feature>
<proteinExistence type="evidence at transcript level"/>
<reference evidence="1" key="1">
    <citation type="submission" date="2008-11" db="EMBL/GenBank/DDBJ databases">
        <authorList>
            <person name="Ku C.F."/>
            <person name="Bo X.W."/>
            <person name="W X.H."/>
            <person name="Zhao Y.L."/>
        </authorList>
    </citation>
    <scope>NUCLEOTIDE SEQUENCE</scope>
    <source>
        <tissue evidence="1">Reproductive tract</tissue>
    </source>
</reference>